<proteinExistence type="predicted"/>
<evidence type="ECO:0000313" key="4">
    <source>
        <dbReference type="EMBL" id="KAF0903243.1"/>
    </source>
</evidence>
<dbReference type="AlphaFoldDB" id="A0A6G1CUI4"/>
<evidence type="ECO:0000256" key="3">
    <source>
        <dbReference type="PROSITE-ProRule" id="PRU00708"/>
    </source>
</evidence>
<evidence type="ECO:0008006" key="6">
    <source>
        <dbReference type="Google" id="ProtNLM"/>
    </source>
</evidence>
<keyword evidence="2" id="KW-0809">Transit peptide</keyword>
<dbReference type="PANTHER" id="PTHR47926">
    <property type="entry name" value="PENTATRICOPEPTIDE REPEAT-CONTAINING PROTEIN"/>
    <property type="match status" value="1"/>
</dbReference>
<dbReference type="Pfam" id="PF13041">
    <property type="entry name" value="PPR_2"/>
    <property type="match status" value="1"/>
</dbReference>
<evidence type="ECO:0000313" key="5">
    <source>
        <dbReference type="Proteomes" id="UP000479710"/>
    </source>
</evidence>
<protein>
    <recommendedName>
        <fullName evidence="6">Pentatricopeptide repeat-containing protein</fullName>
    </recommendedName>
</protein>
<gene>
    <name evidence="4" type="ORF">E2562_026537</name>
</gene>
<name>A0A6G1CUI4_9ORYZ</name>
<organism evidence="4 5">
    <name type="scientific">Oryza meyeriana var. granulata</name>
    <dbReference type="NCBI Taxonomy" id="110450"/>
    <lineage>
        <taxon>Eukaryota</taxon>
        <taxon>Viridiplantae</taxon>
        <taxon>Streptophyta</taxon>
        <taxon>Embryophyta</taxon>
        <taxon>Tracheophyta</taxon>
        <taxon>Spermatophyta</taxon>
        <taxon>Magnoliopsida</taxon>
        <taxon>Liliopsida</taxon>
        <taxon>Poales</taxon>
        <taxon>Poaceae</taxon>
        <taxon>BOP clade</taxon>
        <taxon>Oryzoideae</taxon>
        <taxon>Oryzeae</taxon>
        <taxon>Oryzinae</taxon>
        <taxon>Oryza</taxon>
        <taxon>Oryza meyeriana</taxon>
    </lineage>
</organism>
<dbReference type="GO" id="GO:0003723">
    <property type="term" value="F:RNA binding"/>
    <property type="evidence" value="ECO:0007669"/>
    <property type="project" value="InterPro"/>
</dbReference>
<dbReference type="PROSITE" id="PS51375">
    <property type="entry name" value="PPR"/>
    <property type="match status" value="2"/>
</dbReference>
<reference evidence="4 5" key="1">
    <citation type="submission" date="2019-11" db="EMBL/GenBank/DDBJ databases">
        <title>Whole genome sequence of Oryza granulata.</title>
        <authorList>
            <person name="Li W."/>
        </authorList>
    </citation>
    <scope>NUCLEOTIDE SEQUENCE [LARGE SCALE GENOMIC DNA]</scope>
    <source>
        <strain evidence="5">cv. Menghai</strain>
        <tissue evidence="4">Leaf</tissue>
    </source>
</reference>
<dbReference type="InterPro" id="IPR046960">
    <property type="entry name" value="PPR_At4g14850-like_plant"/>
</dbReference>
<dbReference type="PANTHER" id="PTHR47926:SF452">
    <property type="entry name" value="PENTATRICOPEPTIDE REPEAT-CONTAINING PROTEIN"/>
    <property type="match status" value="1"/>
</dbReference>
<evidence type="ECO:0000256" key="2">
    <source>
        <dbReference type="ARBA" id="ARBA00022946"/>
    </source>
</evidence>
<evidence type="ECO:0000256" key="1">
    <source>
        <dbReference type="ARBA" id="ARBA00022737"/>
    </source>
</evidence>
<dbReference type="OrthoDB" id="690998at2759"/>
<keyword evidence="1" id="KW-0677">Repeat</keyword>
<dbReference type="EMBL" id="SPHZ02000008">
    <property type="protein sequence ID" value="KAF0903243.1"/>
    <property type="molecule type" value="Genomic_DNA"/>
</dbReference>
<feature type="repeat" description="PPR" evidence="3">
    <location>
        <begin position="25"/>
        <end position="59"/>
    </location>
</feature>
<keyword evidence="5" id="KW-1185">Reference proteome</keyword>
<dbReference type="InterPro" id="IPR002885">
    <property type="entry name" value="PPR_rpt"/>
</dbReference>
<dbReference type="InterPro" id="IPR011990">
    <property type="entry name" value="TPR-like_helical_dom_sf"/>
</dbReference>
<dbReference type="Proteomes" id="UP000479710">
    <property type="component" value="Unassembled WGS sequence"/>
</dbReference>
<dbReference type="Pfam" id="PF01535">
    <property type="entry name" value="PPR"/>
    <property type="match status" value="2"/>
</dbReference>
<sequence>MMAEQLRAGRVEAARELFDGMPRRDVVSWNTLMAVHTRSGAHGWAVGVFVEMRRQGFRPDHTSLSTTLSACARLEALETGRCVHGLAIKICSSGNVFVGASLITMYANCGVVSCLEQVLDCVDSPNVALWNALISGLVMNHRVTDARRVFDQMPLCNVVSWTAMIKGYLTVQEVGMAFELFNMMPVKNPVSW</sequence>
<feature type="repeat" description="PPR" evidence="3">
    <location>
        <begin position="126"/>
        <end position="160"/>
    </location>
</feature>
<comment type="caution">
    <text evidence="4">The sequence shown here is derived from an EMBL/GenBank/DDBJ whole genome shotgun (WGS) entry which is preliminary data.</text>
</comment>
<dbReference type="GO" id="GO:0009451">
    <property type="term" value="P:RNA modification"/>
    <property type="evidence" value="ECO:0007669"/>
    <property type="project" value="InterPro"/>
</dbReference>
<dbReference type="NCBIfam" id="TIGR00756">
    <property type="entry name" value="PPR"/>
    <property type="match status" value="3"/>
</dbReference>
<accession>A0A6G1CUI4</accession>
<dbReference type="Gene3D" id="1.25.40.10">
    <property type="entry name" value="Tetratricopeptide repeat domain"/>
    <property type="match status" value="2"/>
</dbReference>